<evidence type="ECO:0000313" key="3">
    <source>
        <dbReference type="Proteomes" id="UP000712600"/>
    </source>
</evidence>
<reference evidence="2" key="1">
    <citation type="submission" date="2019-12" db="EMBL/GenBank/DDBJ databases">
        <title>Genome sequencing and annotation of Brassica cretica.</title>
        <authorList>
            <person name="Studholme D.J."/>
            <person name="Sarris P."/>
        </authorList>
    </citation>
    <scope>NUCLEOTIDE SEQUENCE</scope>
    <source>
        <strain evidence="2">PFS-109/04</strain>
        <tissue evidence="2">Leaf</tissue>
    </source>
</reference>
<evidence type="ECO:0000256" key="1">
    <source>
        <dbReference type="SAM" id="MobiDB-lite"/>
    </source>
</evidence>
<comment type="caution">
    <text evidence="2">The sequence shown here is derived from an EMBL/GenBank/DDBJ whole genome shotgun (WGS) entry which is preliminary data.</text>
</comment>
<feature type="region of interest" description="Disordered" evidence="1">
    <location>
        <begin position="95"/>
        <end position="114"/>
    </location>
</feature>
<organism evidence="2 3">
    <name type="scientific">Brassica cretica</name>
    <name type="common">Mustard</name>
    <dbReference type="NCBI Taxonomy" id="69181"/>
    <lineage>
        <taxon>Eukaryota</taxon>
        <taxon>Viridiplantae</taxon>
        <taxon>Streptophyta</taxon>
        <taxon>Embryophyta</taxon>
        <taxon>Tracheophyta</taxon>
        <taxon>Spermatophyta</taxon>
        <taxon>Magnoliopsida</taxon>
        <taxon>eudicotyledons</taxon>
        <taxon>Gunneridae</taxon>
        <taxon>Pentapetalae</taxon>
        <taxon>rosids</taxon>
        <taxon>malvids</taxon>
        <taxon>Brassicales</taxon>
        <taxon>Brassicaceae</taxon>
        <taxon>Brassiceae</taxon>
        <taxon>Brassica</taxon>
    </lineage>
</organism>
<proteinExistence type="predicted"/>
<accession>A0A8S9NVQ4</accession>
<evidence type="ECO:0000313" key="2">
    <source>
        <dbReference type="EMBL" id="KAF3504999.1"/>
    </source>
</evidence>
<dbReference type="EMBL" id="QGKX02001621">
    <property type="protein sequence ID" value="KAF3504999.1"/>
    <property type="molecule type" value="Genomic_DNA"/>
</dbReference>
<feature type="compositionally biased region" description="Basic and acidic residues" evidence="1">
    <location>
        <begin position="99"/>
        <end position="114"/>
    </location>
</feature>
<dbReference type="AlphaFoldDB" id="A0A8S9NVQ4"/>
<gene>
    <name evidence="2" type="ORF">F2Q69_00043853</name>
</gene>
<name>A0A8S9NVQ4_BRACR</name>
<dbReference type="Proteomes" id="UP000712600">
    <property type="component" value="Unassembled WGS sequence"/>
</dbReference>
<protein>
    <submittedName>
        <fullName evidence="2">Uncharacterized protein</fullName>
    </submittedName>
</protein>
<sequence>MRFCSSPDQSVQTFQYLHDEAEVLSKLRSVQSSPVQSSRPLGFAQVLSDQPAASHLEHCKINVKFPRINVKFPKIITKIGKNGISPFLSYDGLRAGRGPRREAERDVIHSKLST</sequence>